<keyword evidence="2" id="KW-1185">Reference proteome</keyword>
<feature type="non-terminal residue" evidence="1">
    <location>
        <position position="1"/>
    </location>
</feature>
<proteinExistence type="predicted"/>
<dbReference type="SUPFAM" id="SSF55816">
    <property type="entry name" value="5'-nucleotidase (syn. UDP-sugar hydrolase), C-terminal domain"/>
    <property type="match status" value="1"/>
</dbReference>
<gene>
    <name evidence="1" type="ORF">VJJ08_14505</name>
</gene>
<evidence type="ECO:0000313" key="1">
    <source>
        <dbReference type="EMBL" id="MEB3076486.1"/>
    </source>
</evidence>
<sequence>YDMAKFLFDSNLPHPISNQVQLSMNTRGEVVSFLFNKKAVLRKKRYYVFTFDYLFNGGDSMNFFKNSLNVSNIS</sequence>
<name>A0ABU5ZBX4_9FLAO</name>
<organism evidence="1 2">
    <name type="scientific">Capnocytophaga gingivalis</name>
    <dbReference type="NCBI Taxonomy" id="1017"/>
    <lineage>
        <taxon>Bacteria</taxon>
        <taxon>Pseudomonadati</taxon>
        <taxon>Bacteroidota</taxon>
        <taxon>Flavobacteriia</taxon>
        <taxon>Flavobacteriales</taxon>
        <taxon>Flavobacteriaceae</taxon>
        <taxon>Capnocytophaga</taxon>
    </lineage>
</organism>
<dbReference type="Gene3D" id="3.90.780.10">
    <property type="entry name" value="5'-Nucleotidase, C-terminal domain"/>
    <property type="match status" value="1"/>
</dbReference>
<accession>A0ABU5ZBX4</accession>
<reference evidence="1 2" key="1">
    <citation type="submission" date="2023-12" db="EMBL/GenBank/DDBJ databases">
        <title>Genomic sequences of Capnocytophaga and Parvimonas strains.</title>
        <authorList>
            <person name="Watt R.M."/>
            <person name="Wang M."/>
            <person name="Yang T."/>
            <person name="Tong W.M."/>
        </authorList>
    </citation>
    <scope>NUCLEOTIDE SEQUENCE [LARGE SCALE GENOMIC DNA]</scope>
    <source>
        <strain evidence="1 2">CCUG 13096</strain>
    </source>
</reference>
<evidence type="ECO:0000313" key="2">
    <source>
        <dbReference type="Proteomes" id="UP001311730"/>
    </source>
</evidence>
<dbReference type="Proteomes" id="UP001311730">
    <property type="component" value="Unassembled WGS sequence"/>
</dbReference>
<dbReference type="EMBL" id="JAYKBW010000072">
    <property type="protein sequence ID" value="MEB3076486.1"/>
    <property type="molecule type" value="Genomic_DNA"/>
</dbReference>
<comment type="caution">
    <text evidence="1">The sequence shown here is derived from an EMBL/GenBank/DDBJ whole genome shotgun (WGS) entry which is preliminary data.</text>
</comment>
<dbReference type="InterPro" id="IPR036907">
    <property type="entry name" value="5'-Nucleotdase_C_sf"/>
</dbReference>
<protein>
    <submittedName>
        <fullName evidence="1">Uncharacterized protein</fullName>
    </submittedName>
</protein>